<evidence type="ECO:0000313" key="2">
    <source>
        <dbReference type="Proteomes" id="UP001151532"/>
    </source>
</evidence>
<comment type="caution">
    <text evidence="1">The sequence shown here is derived from an EMBL/GenBank/DDBJ whole genome shotgun (WGS) entry which is preliminary data.</text>
</comment>
<proteinExistence type="predicted"/>
<sequence length="58" mass="6512">MDLFSWQQFPLYLIFFLRGPRQIGENKIRSINGSQIPVGSLLDALSFNGPSNQNPMAS</sequence>
<gene>
    <name evidence="1" type="ORF">OIU79_006702</name>
</gene>
<accession>A0A9Q0Z2D5</accession>
<reference evidence="1" key="2">
    <citation type="journal article" date="2023" name="Int. J. Mol. Sci.">
        <title>De Novo Assembly and Annotation of 11 Diverse Shrub Willow (Salix) Genomes Reveals Novel Gene Organization in Sex-Linked Regions.</title>
        <authorList>
            <person name="Hyden B."/>
            <person name="Feng K."/>
            <person name="Yates T.B."/>
            <person name="Jawdy S."/>
            <person name="Cereghino C."/>
            <person name="Smart L.B."/>
            <person name="Muchero W."/>
        </authorList>
    </citation>
    <scope>NUCLEOTIDE SEQUENCE</scope>
    <source>
        <tissue evidence="1">Shoot tip</tissue>
    </source>
</reference>
<evidence type="ECO:0000313" key="1">
    <source>
        <dbReference type="EMBL" id="KAJ6718889.1"/>
    </source>
</evidence>
<keyword evidence="2" id="KW-1185">Reference proteome</keyword>
<dbReference type="AlphaFoldDB" id="A0A9Q0Z2D5"/>
<protein>
    <submittedName>
        <fullName evidence="1">Uncharacterized protein</fullName>
    </submittedName>
</protein>
<organism evidence="1 2">
    <name type="scientific">Salix purpurea</name>
    <name type="common">Purple osier willow</name>
    <dbReference type="NCBI Taxonomy" id="77065"/>
    <lineage>
        <taxon>Eukaryota</taxon>
        <taxon>Viridiplantae</taxon>
        <taxon>Streptophyta</taxon>
        <taxon>Embryophyta</taxon>
        <taxon>Tracheophyta</taxon>
        <taxon>Spermatophyta</taxon>
        <taxon>Magnoliopsida</taxon>
        <taxon>eudicotyledons</taxon>
        <taxon>Gunneridae</taxon>
        <taxon>Pentapetalae</taxon>
        <taxon>rosids</taxon>
        <taxon>fabids</taxon>
        <taxon>Malpighiales</taxon>
        <taxon>Salicaceae</taxon>
        <taxon>Saliceae</taxon>
        <taxon>Salix</taxon>
    </lineage>
</organism>
<dbReference type="Proteomes" id="UP001151532">
    <property type="component" value="Chromosome 10"/>
</dbReference>
<dbReference type="EMBL" id="JAPFFK010000014">
    <property type="protein sequence ID" value="KAJ6718889.1"/>
    <property type="molecule type" value="Genomic_DNA"/>
</dbReference>
<reference evidence="1" key="1">
    <citation type="submission" date="2022-11" db="EMBL/GenBank/DDBJ databases">
        <authorList>
            <person name="Hyden B.L."/>
            <person name="Feng K."/>
            <person name="Yates T."/>
            <person name="Jawdy S."/>
            <person name="Smart L.B."/>
            <person name="Muchero W."/>
        </authorList>
    </citation>
    <scope>NUCLEOTIDE SEQUENCE</scope>
    <source>
        <tissue evidence="1">Shoot tip</tissue>
    </source>
</reference>
<name>A0A9Q0Z2D5_SALPP</name>